<evidence type="ECO:0000313" key="3">
    <source>
        <dbReference type="Proteomes" id="UP000239415"/>
    </source>
</evidence>
<dbReference type="InterPro" id="IPR050177">
    <property type="entry name" value="Lipid_A_modif_metabolic_enz"/>
</dbReference>
<evidence type="ECO:0000259" key="1">
    <source>
        <dbReference type="Pfam" id="PF01370"/>
    </source>
</evidence>
<dbReference type="AlphaFoldDB" id="A0A2T0K7U1"/>
<dbReference type="Proteomes" id="UP000239415">
    <property type="component" value="Unassembled WGS sequence"/>
</dbReference>
<reference evidence="2 3" key="1">
    <citation type="submission" date="2018-03" db="EMBL/GenBank/DDBJ databases">
        <title>Genomic Encyclopedia of Archaeal and Bacterial Type Strains, Phase II (KMG-II): from individual species to whole genera.</title>
        <authorList>
            <person name="Goeker M."/>
        </authorList>
    </citation>
    <scope>NUCLEOTIDE SEQUENCE [LARGE SCALE GENOMIC DNA]</scope>
    <source>
        <strain evidence="2 3">DSM 43146</strain>
    </source>
</reference>
<gene>
    <name evidence="2" type="ORF">CLV67_111238</name>
</gene>
<proteinExistence type="predicted"/>
<keyword evidence="3" id="KW-1185">Reference proteome</keyword>
<dbReference type="EMBL" id="PVMZ01000011">
    <property type="protein sequence ID" value="PRX19090.1"/>
    <property type="molecule type" value="Genomic_DNA"/>
</dbReference>
<accession>A0A2T0K7U1</accession>
<evidence type="ECO:0000313" key="2">
    <source>
        <dbReference type="EMBL" id="PRX19090.1"/>
    </source>
</evidence>
<dbReference type="PANTHER" id="PTHR43245">
    <property type="entry name" value="BIFUNCTIONAL POLYMYXIN RESISTANCE PROTEIN ARNA"/>
    <property type="match status" value="1"/>
</dbReference>
<dbReference type="InterPro" id="IPR001509">
    <property type="entry name" value="Epimerase_deHydtase"/>
</dbReference>
<protein>
    <submittedName>
        <fullName evidence="2">UDP-glucose 4-epimerase/UDP-glucuronate decarboxylase</fullName>
    </submittedName>
</protein>
<dbReference type="PANTHER" id="PTHR43245:SF13">
    <property type="entry name" value="UDP-D-APIOSE_UDP-D-XYLOSE SYNTHASE 2"/>
    <property type="match status" value="1"/>
</dbReference>
<dbReference type="RefSeq" id="WP_106323101.1">
    <property type="nucleotide sequence ID" value="NZ_BOMO01000090.1"/>
</dbReference>
<dbReference type="OrthoDB" id="3513148at2"/>
<name>A0A2T0K7U1_9ACTN</name>
<dbReference type="InterPro" id="IPR036291">
    <property type="entry name" value="NAD(P)-bd_dom_sf"/>
</dbReference>
<dbReference type="Gene3D" id="3.40.50.720">
    <property type="entry name" value="NAD(P)-binding Rossmann-like Domain"/>
    <property type="match status" value="1"/>
</dbReference>
<sequence length="332" mass="36246">MAEHALITGGAGFIGAHLARRLLDEGVEVTLIDDFSRGQRDATLADLESHARLVCHDLTRPIPAETLPARVDTVYHLAAVVGVQRTQDAPGRVLRTNVLAATHLFDWCDLTRPDTVFLSSTSEFADGAAHLGAATFPTSEEVPFVLTEPHAPRASYALSKAVAENMLLYRADRLRVRIGRYFNVYGPRMGHSHVIPQFVGRVLDGEDPFRVYGGEPSRAFCHVDDAVAATVALTRLPDPGPVIANIGDDTQEIRIADLARLLLEISGVSPRLEFLGAPANSPGRRLPDLSRLRRLLPGHTPVPLESGLRQMLAWYEEERRSQSAEGVPHGSQ</sequence>
<dbReference type="SUPFAM" id="SSF51735">
    <property type="entry name" value="NAD(P)-binding Rossmann-fold domains"/>
    <property type="match status" value="1"/>
</dbReference>
<feature type="domain" description="NAD-dependent epimerase/dehydratase" evidence="1">
    <location>
        <begin position="5"/>
        <end position="247"/>
    </location>
</feature>
<dbReference type="Pfam" id="PF01370">
    <property type="entry name" value="Epimerase"/>
    <property type="match status" value="1"/>
</dbReference>
<organism evidence="2 3">
    <name type="scientific">Actinoplanes italicus</name>
    <dbReference type="NCBI Taxonomy" id="113567"/>
    <lineage>
        <taxon>Bacteria</taxon>
        <taxon>Bacillati</taxon>
        <taxon>Actinomycetota</taxon>
        <taxon>Actinomycetes</taxon>
        <taxon>Micromonosporales</taxon>
        <taxon>Micromonosporaceae</taxon>
        <taxon>Actinoplanes</taxon>
    </lineage>
</organism>
<comment type="caution">
    <text evidence="2">The sequence shown here is derived from an EMBL/GenBank/DDBJ whole genome shotgun (WGS) entry which is preliminary data.</text>
</comment>